<reference evidence="3 4" key="1">
    <citation type="journal article" date="2003" name="Science">
        <title>A genomic view of the human-Bacteroides thetaiotaomicron symbiosis.</title>
        <authorList>
            <person name="Xu J."/>
            <person name="Bjursell M.K."/>
            <person name="Himrod J."/>
            <person name="Deng S."/>
            <person name="Carmichael L.K."/>
            <person name="Chiang H.C."/>
            <person name="Hooper L.V."/>
            <person name="Gordon J.I."/>
        </authorList>
    </citation>
    <scope>NUCLEOTIDE SEQUENCE [LARGE SCALE GENOMIC DNA]</scope>
    <source>
        <strain evidence="4">ATCC 29148 / DSM 2079 / JCM 5827 / CCUG 10774 / NCTC 10582 / VPI-5482 / E50</strain>
    </source>
</reference>
<dbReference type="AlphaFoldDB" id="Q8A047"/>
<dbReference type="CAZy" id="GH105">
    <property type="family name" value="Glycoside Hydrolase Family 105"/>
</dbReference>
<dbReference type="SUPFAM" id="SSF48208">
    <property type="entry name" value="Six-hairpin glycosidases"/>
    <property type="match status" value="1"/>
</dbReference>
<dbReference type="eggNOG" id="COG4225">
    <property type="taxonomic scope" value="Bacteria"/>
</dbReference>
<sequence length="386" mass="44805">MKKLLLSFITATLLSSMSAGSAGAQELPEQKETLATIVKVNDYFMKKYADYTLPSFFGRVRPSNIWTRGVYYEGLIALYSIYPREDYYSYTYDWANFHKWGMRNGNTTRNADDQCCGQVYIDLYNMCPSDPNMIRNIKASIDMVVNTPQVNDWDWIDAIQMAMPIYAKFGKMTGEQKYYDKMWDLYSYTRNTEGEAGMYNAKEGLWWRDQDFDPPYKEPNGKNCYWSRGNGWVYAALVRVLDEIPADETHRQDYINDFLTMSKALKQCQRTDGFWNVSLHDESNFGGKETSGTALFVYGMAWGIRNGLLDRKEYLPVALKAWNAMVKEAVHPNGFLGYVQGTGKEPKDGQPVTYKSVPDFERLWCRMFPISRYRSLQVKIRALFIR</sequence>
<name>Q8A047_BACTN</name>
<dbReference type="InterPro" id="IPR008928">
    <property type="entry name" value="6-hairpin_glycosidase_sf"/>
</dbReference>
<evidence type="ECO:0000313" key="4">
    <source>
        <dbReference type="Proteomes" id="UP000001414"/>
    </source>
</evidence>
<dbReference type="PaxDb" id="226186-BT_4174"/>
<dbReference type="Gene3D" id="1.50.10.10">
    <property type="match status" value="1"/>
</dbReference>
<feature type="chain" id="PRO_5004302802" evidence="2">
    <location>
        <begin position="25"/>
        <end position="386"/>
    </location>
</feature>
<keyword evidence="1 3" id="KW-0378">Hydrolase</keyword>
<keyword evidence="4" id="KW-1185">Reference proteome</keyword>
<dbReference type="EMBL" id="AE015928">
    <property type="protein sequence ID" value="AAO79279.1"/>
    <property type="molecule type" value="Genomic_DNA"/>
</dbReference>
<organism evidence="3 4">
    <name type="scientific">Bacteroides thetaiotaomicron (strain ATCC 29148 / DSM 2079 / JCM 5827 / CCUG 10774 / NCTC 10582 / VPI-5482 / E50)</name>
    <dbReference type="NCBI Taxonomy" id="226186"/>
    <lineage>
        <taxon>Bacteria</taxon>
        <taxon>Pseudomonadati</taxon>
        <taxon>Bacteroidota</taxon>
        <taxon>Bacteroidia</taxon>
        <taxon>Bacteroidales</taxon>
        <taxon>Bacteroidaceae</taxon>
        <taxon>Bacteroides</taxon>
    </lineage>
</organism>
<protein>
    <submittedName>
        <fullName evidence="3">Glycosyl hydrolase, family 88</fullName>
    </submittedName>
</protein>
<dbReference type="GO" id="GO:0005975">
    <property type="term" value="P:carbohydrate metabolic process"/>
    <property type="evidence" value="ECO:0007669"/>
    <property type="project" value="InterPro"/>
</dbReference>
<dbReference type="GO" id="GO:0016787">
    <property type="term" value="F:hydrolase activity"/>
    <property type="evidence" value="ECO:0007669"/>
    <property type="project" value="UniProtKB-KW"/>
</dbReference>
<reference evidence="3 4" key="2">
    <citation type="journal article" date="2009" name="Proc. Natl. Acad. Sci. U.S.A.">
        <title>Characterizing a model human gut microbiota composed of members of its two dominant bacterial phyla.</title>
        <authorList>
            <person name="Mahowald M.A."/>
            <person name="Rey F.E."/>
            <person name="Seedorf H."/>
            <person name="Turnbaugh P.J."/>
            <person name="Fulton R.S."/>
            <person name="Wollam A."/>
            <person name="Shah N."/>
            <person name="Wang C."/>
            <person name="Magrini V."/>
            <person name="Wilson R.K."/>
            <person name="Cantarel B.L."/>
            <person name="Coutinho P.M."/>
            <person name="Henrissat B."/>
            <person name="Crock L.W."/>
            <person name="Russell A."/>
            <person name="Verberkmoes N.C."/>
            <person name="Hettich R.L."/>
            <person name="Gordon J.I."/>
        </authorList>
    </citation>
    <scope>NUCLEOTIDE SEQUENCE [LARGE SCALE GENOMIC DNA]</scope>
    <source>
        <strain evidence="4">ATCC 29148 / DSM 2079 / JCM 5827 / CCUG 10774 / NCTC 10582 / VPI-5482 / E50</strain>
    </source>
</reference>
<feature type="signal peptide" evidence="2">
    <location>
        <begin position="1"/>
        <end position="24"/>
    </location>
</feature>
<dbReference type="InParanoid" id="Q8A047"/>
<evidence type="ECO:0000313" key="3">
    <source>
        <dbReference type="EMBL" id="AAO79279.1"/>
    </source>
</evidence>
<evidence type="ECO:0000256" key="2">
    <source>
        <dbReference type="SAM" id="SignalP"/>
    </source>
</evidence>
<dbReference type="InterPro" id="IPR012341">
    <property type="entry name" value="6hp_glycosidase-like_sf"/>
</dbReference>
<dbReference type="EnsemblBacteria" id="AAO79279">
    <property type="protein sequence ID" value="AAO79279"/>
    <property type="gene ID" value="BT_4174"/>
</dbReference>
<dbReference type="HOGENOM" id="CLU_042785_0_0_10"/>
<evidence type="ECO:0000256" key="1">
    <source>
        <dbReference type="ARBA" id="ARBA00022801"/>
    </source>
</evidence>
<proteinExistence type="predicted"/>
<dbReference type="PANTHER" id="PTHR33886:SF8">
    <property type="entry name" value="UNSATURATED RHAMNOGALACTURONAN HYDROLASE (EUROFUNG)"/>
    <property type="match status" value="1"/>
</dbReference>
<dbReference type="KEGG" id="bth:BT_4174"/>
<dbReference type="STRING" id="226186.BT_4174"/>
<dbReference type="Proteomes" id="UP000001414">
    <property type="component" value="Chromosome"/>
</dbReference>
<dbReference type="InterPro" id="IPR052043">
    <property type="entry name" value="PolySaccharide_Degr_Enz"/>
</dbReference>
<keyword evidence="2" id="KW-0732">Signal</keyword>
<dbReference type="PANTHER" id="PTHR33886">
    <property type="entry name" value="UNSATURATED RHAMNOGALACTURONAN HYDROLASE (EUROFUNG)"/>
    <property type="match status" value="1"/>
</dbReference>
<gene>
    <name evidence="3" type="ordered locus">BT_4174</name>
</gene>
<accession>Q8A047</accession>
<dbReference type="Pfam" id="PF07470">
    <property type="entry name" value="Glyco_hydro_88"/>
    <property type="match status" value="1"/>
</dbReference>
<dbReference type="PATRIC" id="fig|226186.12.peg.4241"/>
<dbReference type="InterPro" id="IPR010905">
    <property type="entry name" value="Glyco_hydro_88"/>
</dbReference>
<dbReference type="OrthoDB" id="258246at2"/>